<dbReference type="STRING" id="1034346.GCA_000313565_02416"/>
<evidence type="ECO:0000313" key="10">
    <source>
        <dbReference type="EMBL" id="PXX81029.1"/>
    </source>
</evidence>
<dbReference type="OrthoDB" id="9770036at2"/>
<evidence type="ECO:0000256" key="6">
    <source>
        <dbReference type="ARBA" id="ARBA00038076"/>
    </source>
</evidence>
<dbReference type="Proteomes" id="UP000247612">
    <property type="component" value="Unassembled WGS sequence"/>
</dbReference>
<keyword evidence="5 7" id="KW-0472">Membrane</keyword>
<keyword evidence="2" id="KW-1003">Cell membrane</keyword>
<sequence>MQVKQAFKMAVKSIKGNRFRSFLTMLGIIIGVASVIVLVALINGFSSDMSESFSTLGTELITVNITGRSADNQVAVDEMIEVLDSSENLAYCSPQVNISVTAKADNENVSTTAFGVNEDYTSIKGYQLNEGRMLQYGDTKNRLKVAVIGTYIADTLFSGKSPIGKSIKLNAESYEIVGVLEEKADSSEGSDDDIVLIPYSAASRLTRNSTISSYLFNASSSTSVEAGINDIQAFLNTKFTSSDYYRISSAAESLEQVNSLTSTLTLVLVGVASISLLVGGIGIMNIMLVSVSERTKEIGIRKSLGGRYRDILTQFVIEAGLTSAMGGVAGIFLGIILAYIASGLLGMTVKISLLSVAVSFSVSVGIGILFGYSPARKAARLSPIEALRYS</sequence>
<keyword evidence="3 7" id="KW-0812">Transmembrane</keyword>
<dbReference type="RefSeq" id="WP_022938702.1">
    <property type="nucleotide sequence ID" value="NZ_BAABZA010000002.1"/>
</dbReference>
<dbReference type="Pfam" id="PF12704">
    <property type="entry name" value="MacB_PCD"/>
    <property type="match status" value="1"/>
</dbReference>
<dbReference type="AlphaFoldDB" id="A0A318KTS6"/>
<evidence type="ECO:0000256" key="2">
    <source>
        <dbReference type="ARBA" id="ARBA00022475"/>
    </source>
</evidence>
<dbReference type="InterPro" id="IPR050250">
    <property type="entry name" value="Macrolide_Exporter_MacB"/>
</dbReference>
<evidence type="ECO:0000256" key="7">
    <source>
        <dbReference type="SAM" id="Phobius"/>
    </source>
</evidence>
<dbReference type="PANTHER" id="PTHR30572">
    <property type="entry name" value="MEMBRANE COMPONENT OF TRANSPORTER-RELATED"/>
    <property type="match status" value="1"/>
</dbReference>
<reference evidence="10 11" key="1">
    <citation type="submission" date="2018-05" db="EMBL/GenBank/DDBJ databases">
        <title>Genomic Encyclopedia of Type Strains, Phase IV (KMG-IV): sequencing the most valuable type-strain genomes for metagenomic binning, comparative biology and taxonomic classification.</title>
        <authorList>
            <person name="Goeker M."/>
        </authorList>
    </citation>
    <scope>NUCLEOTIDE SEQUENCE [LARGE SCALE GENOMIC DNA]</scope>
    <source>
        <strain evidence="10 11">JC118</strain>
    </source>
</reference>
<feature type="transmembrane region" description="Helical" evidence="7">
    <location>
        <begin position="266"/>
        <end position="291"/>
    </location>
</feature>
<feature type="transmembrane region" description="Helical" evidence="7">
    <location>
        <begin position="21"/>
        <end position="42"/>
    </location>
</feature>
<dbReference type="EMBL" id="QJKH01000002">
    <property type="protein sequence ID" value="PXX81029.1"/>
    <property type="molecule type" value="Genomic_DNA"/>
</dbReference>
<dbReference type="InterPro" id="IPR025857">
    <property type="entry name" value="MacB_PCD"/>
</dbReference>
<comment type="subcellular location">
    <subcellularLocation>
        <location evidence="1">Cell membrane</location>
        <topology evidence="1">Multi-pass membrane protein</topology>
    </subcellularLocation>
</comment>
<comment type="caution">
    <text evidence="10">The sequence shown here is derived from an EMBL/GenBank/DDBJ whole genome shotgun (WGS) entry which is preliminary data.</text>
</comment>
<dbReference type="GO" id="GO:0005886">
    <property type="term" value="C:plasma membrane"/>
    <property type="evidence" value="ECO:0007669"/>
    <property type="project" value="UniProtKB-SubCell"/>
</dbReference>
<organism evidence="10 11">
    <name type="scientific">Dielma fastidiosa</name>
    <dbReference type="NCBI Taxonomy" id="1034346"/>
    <lineage>
        <taxon>Bacteria</taxon>
        <taxon>Bacillati</taxon>
        <taxon>Bacillota</taxon>
        <taxon>Erysipelotrichia</taxon>
        <taxon>Erysipelotrichales</taxon>
        <taxon>Erysipelotrichaceae</taxon>
        <taxon>Dielma</taxon>
    </lineage>
</organism>
<evidence type="ECO:0000256" key="3">
    <source>
        <dbReference type="ARBA" id="ARBA00022692"/>
    </source>
</evidence>
<keyword evidence="4 7" id="KW-1133">Transmembrane helix</keyword>
<evidence type="ECO:0000256" key="4">
    <source>
        <dbReference type="ARBA" id="ARBA00022989"/>
    </source>
</evidence>
<feature type="domain" description="MacB-like periplasmic core" evidence="9">
    <location>
        <begin position="21"/>
        <end position="233"/>
    </location>
</feature>
<dbReference type="Pfam" id="PF02687">
    <property type="entry name" value="FtsX"/>
    <property type="match status" value="1"/>
</dbReference>
<feature type="transmembrane region" description="Helical" evidence="7">
    <location>
        <begin position="312"/>
        <end position="341"/>
    </location>
</feature>
<keyword evidence="11" id="KW-1185">Reference proteome</keyword>
<evidence type="ECO:0000259" key="9">
    <source>
        <dbReference type="Pfam" id="PF12704"/>
    </source>
</evidence>
<evidence type="ECO:0000256" key="1">
    <source>
        <dbReference type="ARBA" id="ARBA00004651"/>
    </source>
</evidence>
<evidence type="ECO:0000256" key="5">
    <source>
        <dbReference type="ARBA" id="ARBA00023136"/>
    </source>
</evidence>
<dbReference type="GO" id="GO:0022857">
    <property type="term" value="F:transmembrane transporter activity"/>
    <property type="evidence" value="ECO:0007669"/>
    <property type="project" value="TreeGrafter"/>
</dbReference>
<dbReference type="InterPro" id="IPR003838">
    <property type="entry name" value="ABC3_permease_C"/>
</dbReference>
<comment type="similarity">
    <text evidence="6">Belongs to the ABC-4 integral membrane protein family.</text>
</comment>
<feature type="transmembrane region" description="Helical" evidence="7">
    <location>
        <begin position="353"/>
        <end position="372"/>
    </location>
</feature>
<evidence type="ECO:0000313" key="11">
    <source>
        <dbReference type="Proteomes" id="UP000247612"/>
    </source>
</evidence>
<accession>A0A318KTS6</accession>
<name>A0A318KTS6_9FIRM</name>
<dbReference type="PANTHER" id="PTHR30572:SF4">
    <property type="entry name" value="ABC TRANSPORTER PERMEASE YTRF"/>
    <property type="match status" value="1"/>
</dbReference>
<evidence type="ECO:0000259" key="8">
    <source>
        <dbReference type="Pfam" id="PF02687"/>
    </source>
</evidence>
<feature type="domain" description="ABC3 transporter permease C-terminal" evidence="8">
    <location>
        <begin position="271"/>
        <end position="383"/>
    </location>
</feature>
<protein>
    <submittedName>
        <fullName evidence="10">Putative ABC transport system permease protein</fullName>
    </submittedName>
</protein>
<proteinExistence type="inferred from homology"/>
<gene>
    <name evidence="10" type="ORF">DES51_102148</name>
</gene>